<reference evidence="3 4" key="1">
    <citation type="submission" date="2019-04" db="EMBL/GenBank/DDBJ databases">
        <title>Lysinibacillus genome sequencing.</title>
        <authorList>
            <person name="Dunlap C."/>
        </authorList>
    </citation>
    <scope>NUCLEOTIDE SEQUENCE [LARGE SCALE GENOMIC DNA]</scope>
    <source>
        <strain evidence="3 4">CCTCC AB 2010389</strain>
    </source>
</reference>
<comment type="caution">
    <text evidence="3">The sequence shown here is derived from an EMBL/GenBank/DDBJ whole genome shotgun (WGS) entry which is preliminary data.</text>
</comment>
<evidence type="ECO:0000313" key="4">
    <source>
        <dbReference type="Proteomes" id="UP000308744"/>
    </source>
</evidence>
<organism evidence="3 4">
    <name type="scientific">Lysinibacillus mangiferihumi</name>
    <dbReference type="NCBI Taxonomy" id="1130819"/>
    <lineage>
        <taxon>Bacteria</taxon>
        <taxon>Bacillati</taxon>
        <taxon>Bacillota</taxon>
        <taxon>Bacilli</taxon>
        <taxon>Bacillales</taxon>
        <taxon>Bacillaceae</taxon>
        <taxon>Lysinibacillus</taxon>
    </lineage>
</organism>
<dbReference type="InterPro" id="IPR006949">
    <property type="entry name" value="Barrel_Baseplate_J-like"/>
</dbReference>
<protein>
    <submittedName>
        <fullName evidence="3">Baseplate J/gp47 family protein</fullName>
    </submittedName>
</protein>
<feature type="domain" description="Baseplate J-like central" evidence="2">
    <location>
        <begin position="205"/>
        <end position="281"/>
    </location>
</feature>
<dbReference type="InterPro" id="IPR052399">
    <property type="entry name" value="Phage_Baseplate_Assmbl_Protein"/>
</dbReference>
<evidence type="ECO:0000313" key="3">
    <source>
        <dbReference type="EMBL" id="TKI72652.1"/>
    </source>
</evidence>
<gene>
    <name evidence="3" type="ORF">FC756_00890</name>
</gene>
<evidence type="ECO:0000259" key="1">
    <source>
        <dbReference type="Pfam" id="PF04865"/>
    </source>
</evidence>
<evidence type="ECO:0000259" key="2">
    <source>
        <dbReference type="Pfam" id="PF26078"/>
    </source>
</evidence>
<keyword evidence="4" id="KW-1185">Reference proteome</keyword>
<dbReference type="Proteomes" id="UP000308744">
    <property type="component" value="Unassembled WGS sequence"/>
</dbReference>
<feature type="domain" description="Baseplate protein J-like barrel" evidence="1">
    <location>
        <begin position="103"/>
        <end position="182"/>
    </location>
</feature>
<dbReference type="Pfam" id="PF04865">
    <property type="entry name" value="Baseplate_J"/>
    <property type="match status" value="1"/>
</dbReference>
<dbReference type="PANTHER" id="PTHR37829:SF3">
    <property type="entry name" value="PROTEIN JAYE-RELATED"/>
    <property type="match status" value="1"/>
</dbReference>
<sequence length="372" mass="40986">MVESTDFIMPEFLKNATEEYFTQMALSKAPTGIDTSEGQMFFDHTKPTAIIATEITQFHLSITLQMMFPQFATGKFLEWHGAPYHIFRRGGTNASGKVKLKSKKEGQVIPTGTIVYTLGDDTESAKEYKTTENVVINNGEAIVRIEAIESGNIGNTAARTVVTIQRGYEVDNIINLEPITGGTEAESDESLRERILNRIALAPLSGARRDYERWAKEVDGVGNVIVQPLWKGPRTVRVLITDANNQFANDELMRRVKEYIDPEEFEGLGEGKAPIGAIVTVGTIEPVVINITARIYFEEGADPTLTLERAKNNMNRGLLNAMIVRTTEVGASLIETEGVLDYQELNLNSQTDNIVLTVGQRAVIGEVVNSGS</sequence>
<dbReference type="PANTHER" id="PTHR37829">
    <property type="entry name" value="PHAGE-LIKE ELEMENT PBSX PROTEIN XKDT"/>
    <property type="match status" value="1"/>
</dbReference>
<name>A0A4U2ZFI7_9BACI</name>
<dbReference type="EMBL" id="SZPU01000002">
    <property type="protein sequence ID" value="TKI72652.1"/>
    <property type="molecule type" value="Genomic_DNA"/>
</dbReference>
<dbReference type="AlphaFoldDB" id="A0A4U2ZFI7"/>
<dbReference type="InterPro" id="IPR058531">
    <property type="entry name" value="Baseplate_J_M"/>
</dbReference>
<dbReference type="RefSeq" id="WP_107896736.1">
    <property type="nucleotide sequence ID" value="NZ_PYWM01000024.1"/>
</dbReference>
<accession>A0A4U2ZFI7</accession>
<proteinExistence type="predicted"/>
<dbReference type="Pfam" id="PF26078">
    <property type="entry name" value="Baseplate_J_M"/>
    <property type="match status" value="1"/>
</dbReference>